<sequence length="101" mass="11321">MLAPEQTENQKQAYRRRVKLRVTSVSIRETITSSLPDSAMSSPELEPINAVRSAAGDDRHAYRGYREKSGGQEETQCVQTRCQNLVERKAAITPKAVRIFG</sequence>
<evidence type="ECO:0000313" key="2">
    <source>
        <dbReference type="Proteomes" id="UP000314294"/>
    </source>
</evidence>
<proteinExistence type="predicted"/>
<dbReference type="EMBL" id="SRLO01000361">
    <property type="protein sequence ID" value="TNN59215.1"/>
    <property type="molecule type" value="Genomic_DNA"/>
</dbReference>
<protein>
    <submittedName>
        <fullName evidence="1">Uncharacterized protein</fullName>
    </submittedName>
</protein>
<keyword evidence="2" id="KW-1185">Reference proteome</keyword>
<comment type="caution">
    <text evidence="1">The sequence shown here is derived from an EMBL/GenBank/DDBJ whole genome shotgun (WGS) entry which is preliminary data.</text>
</comment>
<name>A0A4Z2H1K5_9TELE</name>
<accession>A0A4Z2H1K5</accession>
<organism evidence="1 2">
    <name type="scientific">Liparis tanakae</name>
    <name type="common">Tanaka's snailfish</name>
    <dbReference type="NCBI Taxonomy" id="230148"/>
    <lineage>
        <taxon>Eukaryota</taxon>
        <taxon>Metazoa</taxon>
        <taxon>Chordata</taxon>
        <taxon>Craniata</taxon>
        <taxon>Vertebrata</taxon>
        <taxon>Euteleostomi</taxon>
        <taxon>Actinopterygii</taxon>
        <taxon>Neopterygii</taxon>
        <taxon>Teleostei</taxon>
        <taxon>Neoteleostei</taxon>
        <taxon>Acanthomorphata</taxon>
        <taxon>Eupercaria</taxon>
        <taxon>Perciformes</taxon>
        <taxon>Cottioidei</taxon>
        <taxon>Cottales</taxon>
        <taxon>Liparidae</taxon>
        <taxon>Liparis</taxon>
    </lineage>
</organism>
<dbReference type="Proteomes" id="UP000314294">
    <property type="component" value="Unassembled WGS sequence"/>
</dbReference>
<reference evidence="1 2" key="1">
    <citation type="submission" date="2019-03" db="EMBL/GenBank/DDBJ databases">
        <title>First draft genome of Liparis tanakae, snailfish: a comprehensive survey of snailfish specific genes.</title>
        <authorList>
            <person name="Kim W."/>
            <person name="Song I."/>
            <person name="Jeong J.-H."/>
            <person name="Kim D."/>
            <person name="Kim S."/>
            <person name="Ryu S."/>
            <person name="Song J.Y."/>
            <person name="Lee S.K."/>
        </authorList>
    </citation>
    <scope>NUCLEOTIDE SEQUENCE [LARGE SCALE GENOMIC DNA]</scope>
    <source>
        <tissue evidence="1">Muscle</tissue>
    </source>
</reference>
<dbReference type="AlphaFoldDB" id="A0A4Z2H1K5"/>
<evidence type="ECO:0000313" key="1">
    <source>
        <dbReference type="EMBL" id="TNN59215.1"/>
    </source>
</evidence>
<gene>
    <name evidence="1" type="ORF">EYF80_030588</name>
</gene>